<feature type="compositionally biased region" description="Acidic residues" evidence="1">
    <location>
        <begin position="257"/>
        <end position="269"/>
    </location>
</feature>
<feature type="compositionally biased region" description="Polar residues" evidence="1">
    <location>
        <begin position="159"/>
        <end position="179"/>
    </location>
</feature>
<dbReference type="Gene3D" id="3.40.50.10190">
    <property type="entry name" value="BRCT domain"/>
    <property type="match status" value="1"/>
</dbReference>
<dbReference type="HOGENOM" id="CLU_255189_0_0_1"/>
<name>A0A067T732_GALM3</name>
<feature type="compositionally biased region" description="Basic and acidic residues" evidence="1">
    <location>
        <begin position="647"/>
        <end position="659"/>
    </location>
</feature>
<feature type="compositionally biased region" description="Acidic residues" evidence="1">
    <location>
        <begin position="568"/>
        <end position="578"/>
    </location>
</feature>
<keyword evidence="4" id="KW-1185">Reference proteome</keyword>
<feature type="region of interest" description="Disordered" evidence="1">
    <location>
        <begin position="1118"/>
        <end position="1172"/>
    </location>
</feature>
<feature type="compositionally biased region" description="Polar residues" evidence="1">
    <location>
        <begin position="38"/>
        <end position="47"/>
    </location>
</feature>
<feature type="compositionally biased region" description="Polar residues" evidence="1">
    <location>
        <begin position="850"/>
        <end position="877"/>
    </location>
</feature>
<dbReference type="STRING" id="685588.A0A067T732"/>
<feature type="region of interest" description="Disordered" evidence="1">
    <location>
        <begin position="250"/>
        <end position="300"/>
    </location>
</feature>
<evidence type="ECO:0000256" key="1">
    <source>
        <dbReference type="SAM" id="MobiDB-lite"/>
    </source>
</evidence>
<reference evidence="4" key="1">
    <citation type="journal article" date="2014" name="Proc. Natl. Acad. Sci. U.S.A.">
        <title>Extensive sampling of basidiomycete genomes demonstrates inadequacy of the white-rot/brown-rot paradigm for wood decay fungi.</title>
        <authorList>
            <person name="Riley R."/>
            <person name="Salamov A.A."/>
            <person name="Brown D.W."/>
            <person name="Nagy L.G."/>
            <person name="Floudas D."/>
            <person name="Held B.W."/>
            <person name="Levasseur A."/>
            <person name="Lombard V."/>
            <person name="Morin E."/>
            <person name="Otillar R."/>
            <person name="Lindquist E.A."/>
            <person name="Sun H."/>
            <person name="LaButti K.M."/>
            <person name="Schmutz J."/>
            <person name="Jabbour D."/>
            <person name="Luo H."/>
            <person name="Baker S.E."/>
            <person name="Pisabarro A.G."/>
            <person name="Walton J.D."/>
            <person name="Blanchette R.A."/>
            <person name="Henrissat B."/>
            <person name="Martin F."/>
            <person name="Cullen D."/>
            <person name="Hibbett D.S."/>
            <person name="Grigoriev I.V."/>
        </authorList>
    </citation>
    <scope>NUCLEOTIDE SEQUENCE [LARGE SCALE GENOMIC DNA]</scope>
    <source>
        <strain evidence="4">CBS 339.88</strain>
    </source>
</reference>
<dbReference type="PROSITE" id="PS50172">
    <property type="entry name" value="BRCT"/>
    <property type="match status" value="1"/>
</dbReference>
<feature type="compositionally biased region" description="Basic and acidic residues" evidence="1">
    <location>
        <begin position="449"/>
        <end position="463"/>
    </location>
</feature>
<feature type="domain" description="BRCT" evidence="2">
    <location>
        <begin position="1218"/>
        <end position="1312"/>
    </location>
</feature>
<feature type="compositionally biased region" description="Basic and acidic residues" evidence="1">
    <location>
        <begin position="1087"/>
        <end position="1099"/>
    </location>
</feature>
<dbReference type="Proteomes" id="UP000027222">
    <property type="component" value="Unassembled WGS sequence"/>
</dbReference>
<protein>
    <recommendedName>
        <fullName evidence="2">BRCT domain-containing protein</fullName>
    </recommendedName>
</protein>
<feature type="region of interest" description="Disordered" evidence="1">
    <location>
        <begin position="1335"/>
        <end position="1387"/>
    </location>
</feature>
<feature type="region of interest" description="Disordered" evidence="1">
    <location>
        <begin position="1070"/>
        <end position="1106"/>
    </location>
</feature>
<feature type="region of interest" description="Disordered" evidence="1">
    <location>
        <begin position="1187"/>
        <end position="1214"/>
    </location>
</feature>
<dbReference type="InterPro" id="IPR036420">
    <property type="entry name" value="BRCT_dom_sf"/>
</dbReference>
<sequence>MTEAIFSEKRTRSQLTLPDNILHIPDRSPLKDARTALRNHTVTTDTCSPSKRDSDDTDDELLLSPGKNETHMKANGNSKRSASPPPNDEYFSPRSGSPSEGRELKRAKREGMRSEGNESDAENLKGIHAFQQRAVPGHARTHSDPNATTIRRSGRKRSATTSKKPISTVSASPTPTTFSPIAVSPRKDRARSVPLFSTGFDIPRIDFTNLPPSPKRSRSPSRSPSRDREHKLGLTSASFLVPPKLPTIRDELTNSMDLDEATSVDEEVEMPSVPETPMPQPIVTMKEPTPPTPPTPFALTILPKVPQVPATPASQSLNKLIPMSPLTPLPETPFPPRFTSNGGAEDRYSGNIGWGLPPAESKAASSQTCVPPPAATIRPSTSNSRLPRLSMAPPAAPPSKPKQAGPTGPSALATTSKKPTAPTQNSTAMPKKNSSSAPMKDAFALLMKKPREQQEKLEREKAKLKLNVTKSMPPPNIFASTSKGKEPVAGPSAQQKVRMKDKMRPKVKSSKPEQAPLLVPLPDEEDEEDRPMPSHTSESEPEPHMAEPSLPRTSPIPVERPLATPEDSAMDTELDEPSAEPTVGDASMADLQPHSEEDTIITENTTSVEVVDEEASVPPESSPIPADDDLGASEDHSAPAEDLPVSAEDHPVPVEEHSIPAEGLVVEDEVMKEIPQPSEEITPDSAQSTADASKEEEAQPQPDPPAPKAGASKLPLGKKRQPISVAPASRVTRSASSSKKKGGETEVSTSGPSRTTTTKPTPVPAKRTISGAIKKPMIAAKPSQDASMDVAEPGDKIPLPPGSPMRLVSPAKTPKQNTPKKSPKKYSFSKPNSTPSPTKIARSSALHSLKPSSFRSTFSTDYQTNIGPSSSLSTLSNALEKLRMPAPSRPSTSMGFNRDAPSDGGSGPGVGRSQDDAALGRPSLGMSRPDGGLKRAATLGADAFKVPALPANAGASSSRASGSTGKSLVQKSLAMYMSNKGANAKTVTGTLYRGAGKAAVLGNKAAPLFGVGGGVRRTISKKSSLPMVVGSPVKGGGTVDETMQEGHEDENEDARTHVADETGDDVFTAQGGASSSTLLLEDLGTEASDKGKGKERETGNRPSYSRRVSMVSHALTQSLSAIPPPPPPPARGLMGPPATPPTAGRTANRSSSSNYPSTSAGGSSPSQAGPTLGTRFSARIAKTAPGVLMKIKGGTDGHVSSTRKGAAEPAPPPNPAAEALKVLKDCVIFADVRTDDGEEAGSLFVEMLEGVGARILTRVGQTCTHIVYKNGLMSTLSRYRLLRDPKPFVVGIAWVVECVEQRKRVDEADFLVDLEGANVAGVNKRRRSMLPRLFSSDLSLPSEPGGDDGADGDQSMDGSNTSITIDDDLAPLERARKRKSMMIGPRG</sequence>
<feature type="region of interest" description="Disordered" evidence="1">
    <location>
        <begin position="20"/>
        <end position="238"/>
    </location>
</feature>
<organism evidence="3 4">
    <name type="scientific">Galerina marginata (strain CBS 339.88)</name>
    <dbReference type="NCBI Taxonomy" id="685588"/>
    <lineage>
        <taxon>Eukaryota</taxon>
        <taxon>Fungi</taxon>
        <taxon>Dikarya</taxon>
        <taxon>Basidiomycota</taxon>
        <taxon>Agaricomycotina</taxon>
        <taxon>Agaricomycetes</taxon>
        <taxon>Agaricomycetidae</taxon>
        <taxon>Agaricales</taxon>
        <taxon>Agaricineae</taxon>
        <taxon>Strophariaceae</taxon>
        <taxon>Galerina</taxon>
    </lineage>
</organism>
<evidence type="ECO:0000313" key="4">
    <source>
        <dbReference type="Proteomes" id="UP000027222"/>
    </source>
</evidence>
<dbReference type="EMBL" id="KL142380">
    <property type="protein sequence ID" value="KDR75739.1"/>
    <property type="molecule type" value="Genomic_DNA"/>
</dbReference>
<dbReference type="InterPro" id="IPR001357">
    <property type="entry name" value="BRCT_dom"/>
</dbReference>
<feature type="region of interest" description="Disordered" evidence="1">
    <location>
        <begin position="1033"/>
        <end position="1053"/>
    </location>
</feature>
<feature type="compositionally biased region" description="Basic and acidic residues" evidence="1">
    <location>
        <begin position="24"/>
        <end position="35"/>
    </location>
</feature>
<feature type="compositionally biased region" description="Pro residues" evidence="1">
    <location>
        <begin position="325"/>
        <end position="336"/>
    </location>
</feature>
<dbReference type="CDD" id="cd17716">
    <property type="entry name" value="BRCT_microcephalin_rpt1"/>
    <property type="match status" value="1"/>
</dbReference>
<evidence type="ECO:0000313" key="3">
    <source>
        <dbReference type="EMBL" id="KDR75739.1"/>
    </source>
</evidence>
<dbReference type="SUPFAM" id="SSF52113">
    <property type="entry name" value="BRCT domain"/>
    <property type="match status" value="1"/>
</dbReference>
<evidence type="ECO:0000259" key="2">
    <source>
        <dbReference type="PROSITE" id="PS50172"/>
    </source>
</evidence>
<gene>
    <name evidence="3" type="ORF">GALMADRAFT_248407</name>
</gene>
<dbReference type="Pfam" id="PF00533">
    <property type="entry name" value="BRCT"/>
    <property type="match status" value="1"/>
</dbReference>
<feature type="compositionally biased region" description="Low complexity" evidence="1">
    <location>
        <begin position="747"/>
        <end position="768"/>
    </location>
</feature>
<feature type="compositionally biased region" description="Polar residues" evidence="1">
    <location>
        <begin position="412"/>
        <end position="437"/>
    </location>
</feature>
<feature type="compositionally biased region" description="Low complexity" evidence="1">
    <location>
        <begin position="1141"/>
        <end position="1171"/>
    </location>
</feature>
<dbReference type="OrthoDB" id="2384350at2759"/>
<accession>A0A067T732</accession>
<feature type="region of interest" description="Disordered" evidence="1">
    <location>
        <begin position="321"/>
        <end position="934"/>
    </location>
</feature>
<proteinExistence type="predicted"/>
<feature type="compositionally biased region" description="Basic and acidic residues" evidence="1">
    <location>
        <begin position="100"/>
        <end position="116"/>
    </location>
</feature>